<feature type="transmembrane region" description="Helical" evidence="1">
    <location>
        <begin position="105"/>
        <end position="126"/>
    </location>
</feature>
<dbReference type="EMBL" id="JAAGOA010000018">
    <property type="protein sequence ID" value="NEE02976.1"/>
    <property type="molecule type" value="Genomic_DNA"/>
</dbReference>
<feature type="transmembrane region" description="Helical" evidence="1">
    <location>
        <begin position="7"/>
        <end position="28"/>
    </location>
</feature>
<evidence type="ECO:0000256" key="1">
    <source>
        <dbReference type="SAM" id="Phobius"/>
    </source>
</evidence>
<feature type="transmembrane region" description="Helical" evidence="1">
    <location>
        <begin position="159"/>
        <end position="179"/>
    </location>
</feature>
<accession>A0A6L9SCM0</accession>
<protein>
    <recommendedName>
        <fullName evidence="4">DUF998 domain-containing protein</fullName>
    </recommendedName>
</protein>
<evidence type="ECO:0000313" key="3">
    <source>
        <dbReference type="Proteomes" id="UP000475214"/>
    </source>
</evidence>
<dbReference type="Proteomes" id="UP000475214">
    <property type="component" value="Unassembled WGS sequence"/>
</dbReference>
<keyword evidence="1" id="KW-0812">Transmembrane</keyword>
<evidence type="ECO:0008006" key="4">
    <source>
        <dbReference type="Google" id="ProtNLM"/>
    </source>
</evidence>
<feature type="transmembrane region" description="Helical" evidence="1">
    <location>
        <begin position="67"/>
        <end position="93"/>
    </location>
</feature>
<name>A0A6L9SCM0_9ACTN</name>
<feature type="transmembrane region" description="Helical" evidence="1">
    <location>
        <begin position="34"/>
        <end position="55"/>
    </location>
</feature>
<sequence>MTSLLRFGAISGIFAGLFIALASVFEIFAGETTATSAALGLSPALGLPLVVGLHLGQLRASGRLGIVGFAVNLVGLGLFGGAGYTLNLVLFPIEEVIEVDDLAGISRIALLVSALVFSVGVVLFGLSMVRARVYPRIPAVAYVLAFPLIALLAPLPDSPLISATHIVTGIALVWLSAALHETARTKTPDHVAA</sequence>
<organism evidence="2 3">
    <name type="scientific">Phytoactinopolyspora halotolerans</name>
    <dbReference type="NCBI Taxonomy" id="1981512"/>
    <lineage>
        <taxon>Bacteria</taxon>
        <taxon>Bacillati</taxon>
        <taxon>Actinomycetota</taxon>
        <taxon>Actinomycetes</taxon>
        <taxon>Jiangellales</taxon>
        <taxon>Jiangellaceae</taxon>
        <taxon>Phytoactinopolyspora</taxon>
    </lineage>
</organism>
<dbReference type="RefSeq" id="WP_163742015.1">
    <property type="nucleotide sequence ID" value="NZ_JAAGOA010000018.1"/>
</dbReference>
<dbReference type="AlphaFoldDB" id="A0A6L9SCM0"/>
<keyword evidence="1" id="KW-1133">Transmembrane helix</keyword>
<reference evidence="2 3" key="1">
    <citation type="submission" date="2020-02" db="EMBL/GenBank/DDBJ databases">
        <authorList>
            <person name="Li X.-J."/>
            <person name="Han X.-M."/>
        </authorList>
    </citation>
    <scope>NUCLEOTIDE SEQUENCE [LARGE SCALE GENOMIC DNA]</scope>
    <source>
        <strain evidence="2 3">CCTCC AB 2017055</strain>
    </source>
</reference>
<gene>
    <name evidence="2" type="ORF">G1H10_22695</name>
</gene>
<keyword evidence="3" id="KW-1185">Reference proteome</keyword>
<feature type="transmembrane region" description="Helical" evidence="1">
    <location>
        <begin position="133"/>
        <end position="153"/>
    </location>
</feature>
<evidence type="ECO:0000313" key="2">
    <source>
        <dbReference type="EMBL" id="NEE02976.1"/>
    </source>
</evidence>
<comment type="caution">
    <text evidence="2">The sequence shown here is derived from an EMBL/GenBank/DDBJ whole genome shotgun (WGS) entry which is preliminary data.</text>
</comment>
<proteinExistence type="predicted"/>
<keyword evidence="1" id="KW-0472">Membrane</keyword>